<accession>A0A0D9VID9</accession>
<dbReference type="HOGENOM" id="CLU_333283_0_0_1"/>
<dbReference type="PANTHER" id="PTHR33994:SF25">
    <property type="entry name" value="OS02G0619200 PROTEIN"/>
    <property type="match status" value="1"/>
</dbReference>
<evidence type="ECO:0000313" key="3">
    <source>
        <dbReference type="Proteomes" id="UP000032180"/>
    </source>
</evidence>
<proteinExistence type="predicted"/>
<name>A0A0D9VID9_9ORYZ</name>
<sequence length="858" mass="91991">MYTYFWLVAALLYFVGIAFFVIYSERDPLYSVAIDAVSGLEPAAASTTEPTLDPVFDLTLSISPRSRVRGEECYKPFTTVEVAYHDVLLASGPTSQGRAVAWGTSVRLPGFVLDALVDDERRGTGAAVFDVTTKIPSGGNKGMIGETGRRRRRLRAEDPVRCFQGEHRLRGGRRLAVPICSGILTLLLAALFSLAIGYLISWAATAPTKTVEYSVGINAVHGLDPATELIREHTVNTEFDLTLSIKAYQELVGGQCYQPGTTVEVTYRGVLLASAPIDKLCADEGQTREQHVVAWGTGVRLPGFALDALVADARNGAEAFDVMVKMPSKHSGPRHVMGRLVTCKGRRVGDATAAALWTPCDVSRTDITVTSGNTGKTQTGDAGAMEMEAASSADRRGCCSDVDVRQRICFGIFILVVSVLVAVFFGFLIKLGASVHTKTVEYSVGINAVHGLDPATELIREHAVNPEFDLSLSVKAYQELVGGQCYDPGTTVEVTYRGVLLASAPVDELCADVGQTREQHVVAWGTGVRLPEFALDALVADARNGADQAFDVAVKMPSKHSHYYYEDVMGILITCKGRRVGDATAAALWTPCDMSSLDIPVPSGNTGKMQTGDGPAATSTTQIWAAACVVLAVLCLIAFGSTAIVLSSRGPVYSASIDAVSGLDLGPAKDGQAPTLDPVFNLTIRISNRRQISTDKDCLDPGTTVEVTYRNILLASGPVEFCAKAGKTVDQPVNVWGSGVHLPGFALDALTAEARRGKEAFDVTVKVPNGESLHHHLISRLSCKARRVGVDRDATLRIPCQVDTIDVDLKSTENNMGTTQPGGARAKELKRYGLRKDQPVPMRTMTVKSRTPLRNPKT</sequence>
<dbReference type="PANTHER" id="PTHR33994">
    <property type="entry name" value="OS04G0515000 PROTEIN"/>
    <property type="match status" value="1"/>
</dbReference>
<keyword evidence="3" id="KW-1185">Reference proteome</keyword>
<reference evidence="2 3" key="1">
    <citation type="submission" date="2012-08" db="EMBL/GenBank/DDBJ databases">
        <title>Oryza genome evolution.</title>
        <authorList>
            <person name="Wing R.A."/>
        </authorList>
    </citation>
    <scope>NUCLEOTIDE SEQUENCE</scope>
</reference>
<evidence type="ECO:0008006" key="4">
    <source>
        <dbReference type="Google" id="ProtNLM"/>
    </source>
</evidence>
<reference evidence="3" key="2">
    <citation type="submission" date="2013-12" db="EMBL/GenBank/DDBJ databases">
        <authorList>
            <person name="Yu Y."/>
            <person name="Lee S."/>
            <person name="de Baynast K."/>
            <person name="Wissotski M."/>
            <person name="Liu L."/>
            <person name="Talag J."/>
            <person name="Goicoechea J."/>
            <person name="Angelova A."/>
            <person name="Jetty R."/>
            <person name="Kudrna D."/>
            <person name="Golser W."/>
            <person name="Rivera L."/>
            <person name="Zhang J."/>
            <person name="Wing R."/>
        </authorList>
    </citation>
    <scope>NUCLEOTIDE SEQUENCE</scope>
</reference>
<evidence type="ECO:0000256" key="1">
    <source>
        <dbReference type="SAM" id="Phobius"/>
    </source>
</evidence>
<feature type="transmembrane region" description="Helical" evidence="1">
    <location>
        <begin position="410"/>
        <end position="429"/>
    </location>
</feature>
<dbReference type="AlphaFoldDB" id="A0A0D9VID9"/>
<evidence type="ECO:0000313" key="2">
    <source>
        <dbReference type="EnsemblPlants" id="LPERR02G19810.1"/>
    </source>
</evidence>
<feature type="transmembrane region" description="Helical" evidence="1">
    <location>
        <begin position="6"/>
        <end position="23"/>
    </location>
</feature>
<reference evidence="2" key="3">
    <citation type="submission" date="2015-04" db="UniProtKB">
        <authorList>
            <consortium name="EnsemblPlants"/>
        </authorList>
    </citation>
    <scope>IDENTIFICATION</scope>
</reference>
<keyword evidence="1" id="KW-0812">Transmembrane</keyword>
<dbReference type="Proteomes" id="UP000032180">
    <property type="component" value="Chromosome 2"/>
</dbReference>
<feature type="transmembrane region" description="Helical" evidence="1">
    <location>
        <begin position="175"/>
        <end position="200"/>
    </location>
</feature>
<dbReference type="Gramene" id="LPERR02G19810.1">
    <property type="protein sequence ID" value="LPERR02G19810.1"/>
    <property type="gene ID" value="LPERR02G19810"/>
</dbReference>
<dbReference type="EnsemblPlants" id="LPERR02G19810.1">
    <property type="protein sequence ID" value="LPERR02G19810.1"/>
    <property type="gene ID" value="LPERR02G19810"/>
</dbReference>
<dbReference type="eggNOG" id="ENOG502R4E5">
    <property type="taxonomic scope" value="Eukaryota"/>
</dbReference>
<keyword evidence="1" id="KW-0472">Membrane</keyword>
<organism evidence="2 3">
    <name type="scientific">Leersia perrieri</name>
    <dbReference type="NCBI Taxonomy" id="77586"/>
    <lineage>
        <taxon>Eukaryota</taxon>
        <taxon>Viridiplantae</taxon>
        <taxon>Streptophyta</taxon>
        <taxon>Embryophyta</taxon>
        <taxon>Tracheophyta</taxon>
        <taxon>Spermatophyta</taxon>
        <taxon>Magnoliopsida</taxon>
        <taxon>Liliopsida</taxon>
        <taxon>Poales</taxon>
        <taxon>Poaceae</taxon>
        <taxon>BOP clade</taxon>
        <taxon>Oryzoideae</taxon>
        <taxon>Oryzeae</taxon>
        <taxon>Oryzinae</taxon>
        <taxon>Leersia</taxon>
    </lineage>
</organism>
<protein>
    <recommendedName>
        <fullName evidence="4">Late embryogenesis abundant protein LEA-2 subgroup domain-containing protein</fullName>
    </recommendedName>
</protein>
<keyword evidence="1" id="KW-1133">Transmembrane helix</keyword>
<feature type="transmembrane region" description="Helical" evidence="1">
    <location>
        <begin position="623"/>
        <end position="646"/>
    </location>
</feature>